<dbReference type="Pfam" id="PF12833">
    <property type="entry name" value="HTH_18"/>
    <property type="match status" value="1"/>
</dbReference>
<accession>A0A316EUR4</accession>
<dbReference type="InterPro" id="IPR050204">
    <property type="entry name" value="AraC_XylS_family_regulators"/>
</dbReference>
<evidence type="ECO:0000256" key="2">
    <source>
        <dbReference type="ARBA" id="ARBA00023125"/>
    </source>
</evidence>
<keyword evidence="2" id="KW-0238">DNA-binding</keyword>
<dbReference type="SMART" id="SM00342">
    <property type="entry name" value="HTH_ARAC"/>
    <property type="match status" value="1"/>
</dbReference>
<keyword evidence="6" id="KW-1185">Reference proteome</keyword>
<dbReference type="PANTHER" id="PTHR46796:SF14">
    <property type="entry name" value="TRANSCRIPTIONAL REGULATORY PROTEIN"/>
    <property type="match status" value="1"/>
</dbReference>
<protein>
    <submittedName>
        <fullName evidence="5">AraC family transcriptional regulator</fullName>
    </submittedName>
</protein>
<gene>
    <name evidence="5" type="ORF">C7419_102613</name>
</gene>
<dbReference type="SUPFAM" id="SSF46689">
    <property type="entry name" value="Homeodomain-like"/>
    <property type="match status" value="2"/>
</dbReference>
<reference evidence="5 6" key="1">
    <citation type="submission" date="2018-05" db="EMBL/GenBank/DDBJ databases">
        <title>Genomic Encyclopedia of Type Strains, Phase IV (KMG-V): Genome sequencing to study the core and pangenomes of soil and plant-associated prokaryotes.</title>
        <authorList>
            <person name="Whitman W."/>
        </authorList>
    </citation>
    <scope>NUCLEOTIDE SEQUENCE [LARGE SCALE GENOMIC DNA]</scope>
    <source>
        <strain evidence="5 6">SLV-132</strain>
    </source>
</reference>
<dbReference type="AlphaFoldDB" id="A0A316EUR4"/>
<keyword evidence="3" id="KW-0804">Transcription</keyword>
<comment type="caution">
    <text evidence="5">The sequence shown here is derived from an EMBL/GenBank/DDBJ whole genome shotgun (WGS) entry which is preliminary data.</text>
</comment>
<dbReference type="GO" id="GO:0043565">
    <property type="term" value="F:sequence-specific DNA binding"/>
    <property type="evidence" value="ECO:0007669"/>
    <property type="project" value="InterPro"/>
</dbReference>
<proteinExistence type="predicted"/>
<evidence type="ECO:0000259" key="4">
    <source>
        <dbReference type="PROSITE" id="PS01124"/>
    </source>
</evidence>
<evidence type="ECO:0000256" key="1">
    <source>
        <dbReference type="ARBA" id="ARBA00023015"/>
    </source>
</evidence>
<keyword evidence="1" id="KW-0805">Transcription regulation</keyword>
<evidence type="ECO:0000313" key="5">
    <source>
        <dbReference type="EMBL" id="PWK35335.1"/>
    </source>
</evidence>
<evidence type="ECO:0000256" key="3">
    <source>
        <dbReference type="ARBA" id="ARBA00023163"/>
    </source>
</evidence>
<evidence type="ECO:0000313" key="6">
    <source>
        <dbReference type="Proteomes" id="UP000245754"/>
    </source>
</evidence>
<sequence length="284" mass="31200">MQPIYCCSESRCLHYHSIGASCTADRTLNSVQWISCVIPADRTTAHASAAGHSERSARRISVSAPFIAIVPAWAHIETAHDDDPRGLVLAFDSVRLSETARHSFGSEPCDIPRWITAWDPFLRQAAETLSAVYAGIGPAPDCLAAFADVLALHLAGRYGRARTREAGARLSQTKLAVVDDFIHLHIAEYITVERLAALLHMSTSHFAHAFKNATGLTPHFYVTTKRLRYAECMLIEGSMPLIDVGARAGFQTQQHFTAVFHQFAGCTPRAFRLAHARLDARNPP</sequence>
<organism evidence="5 6">
    <name type="scientific">Cupriavidus plantarum</name>
    <dbReference type="NCBI Taxonomy" id="942865"/>
    <lineage>
        <taxon>Bacteria</taxon>
        <taxon>Pseudomonadati</taxon>
        <taxon>Pseudomonadota</taxon>
        <taxon>Betaproteobacteria</taxon>
        <taxon>Burkholderiales</taxon>
        <taxon>Burkholderiaceae</taxon>
        <taxon>Cupriavidus</taxon>
    </lineage>
</organism>
<dbReference type="PANTHER" id="PTHR46796">
    <property type="entry name" value="HTH-TYPE TRANSCRIPTIONAL ACTIVATOR RHAS-RELATED"/>
    <property type="match status" value="1"/>
</dbReference>
<dbReference type="Gene3D" id="1.10.10.60">
    <property type="entry name" value="Homeodomain-like"/>
    <property type="match status" value="2"/>
</dbReference>
<dbReference type="InterPro" id="IPR009057">
    <property type="entry name" value="Homeodomain-like_sf"/>
</dbReference>
<name>A0A316EUR4_9BURK</name>
<dbReference type="EMBL" id="QGGT01000002">
    <property type="protein sequence ID" value="PWK35335.1"/>
    <property type="molecule type" value="Genomic_DNA"/>
</dbReference>
<dbReference type="PROSITE" id="PS01124">
    <property type="entry name" value="HTH_ARAC_FAMILY_2"/>
    <property type="match status" value="1"/>
</dbReference>
<dbReference type="InterPro" id="IPR018060">
    <property type="entry name" value="HTH_AraC"/>
</dbReference>
<dbReference type="GO" id="GO:0003700">
    <property type="term" value="F:DNA-binding transcription factor activity"/>
    <property type="evidence" value="ECO:0007669"/>
    <property type="project" value="InterPro"/>
</dbReference>
<dbReference type="Proteomes" id="UP000245754">
    <property type="component" value="Unassembled WGS sequence"/>
</dbReference>
<feature type="domain" description="HTH araC/xylS-type" evidence="4">
    <location>
        <begin position="176"/>
        <end position="274"/>
    </location>
</feature>